<organism evidence="2 3">
    <name type="scientific">Kwoniella newhampshirensis</name>
    <dbReference type="NCBI Taxonomy" id="1651941"/>
    <lineage>
        <taxon>Eukaryota</taxon>
        <taxon>Fungi</taxon>
        <taxon>Dikarya</taxon>
        <taxon>Basidiomycota</taxon>
        <taxon>Agaricomycotina</taxon>
        <taxon>Tremellomycetes</taxon>
        <taxon>Tremellales</taxon>
        <taxon>Cryptococcaceae</taxon>
        <taxon>Kwoniella</taxon>
    </lineage>
</organism>
<dbReference type="GeneID" id="92181927"/>
<feature type="region of interest" description="Disordered" evidence="1">
    <location>
        <begin position="25"/>
        <end position="58"/>
    </location>
</feature>
<dbReference type="KEGG" id="kne:92181927"/>
<dbReference type="EMBL" id="JBCAWK010000008">
    <property type="protein sequence ID" value="KAK8850749.1"/>
    <property type="molecule type" value="Genomic_DNA"/>
</dbReference>
<feature type="compositionally biased region" description="Polar residues" evidence="1">
    <location>
        <begin position="25"/>
        <end position="36"/>
    </location>
</feature>
<accession>A0AAW0YXD2</accession>
<feature type="compositionally biased region" description="Polar residues" evidence="1">
    <location>
        <begin position="170"/>
        <end position="186"/>
    </location>
</feature>
<dbReference type="Proteomes" id="UP001388673">
    <property type="component" value="Unassembled WGS sequence"/>
</dbReference>
<dbReference type="GO" id="GO:0005739">
    <property type="term" value="C:mitochondrion"/>
    <property type="evidence" value="ECO:0007669"/>
    <property type="project" value="InterPro"/>
</dbReference>
<dbReference type="PANTHER" id="PTHR42100">
    <property type="entry name" value="OXIDOREDUCTASE 178 KDA SUBUNIT, PUTATIVE (AFU_ORTHOLOGUE AFUA_8G04320)-RELATED"/>
    <property type="match status" value="1"/>
</dbReference>
<evidence type="ECO:0000256" key="1">
    <source>
        <dbReference type="SAM" id="MobiDB-lite"/>
    </source>
</evidence>
<dbReference type="PANTHER" id="PTHR42100:SF1">
    <property type="entry name" value="OXIDOREDUCTASE 178 KDA SUBUNIT, PUTATIVE (AFU_ORTHOLOGUE AFUA_8G04320)-RELATED"/>
    <property type="match status" value="1"/>
</dbReference>
<dbReference type="RefSeq" id="XP_066802180.1">
    <property type="nucleotide sequence ID" value="XM_066947766.1"/>
</dbReference>
<protein>
    <submittedName>
        <fullName evidence="2">Uncharacterized protein</fullName>
    </submittedName>
</protein>
<dbReference type="AlphaFoldDB" id="A0AAW0YXD2"/>
<keyword evidence="3" id="KW-1185">Reference proteome</keyword>
<gene>
    <name evidence="2" type="ORF">IAR55_004669</name>
</gene>
<sequence>MSFRSSLLSRQVGVLAKTSRTASPATRTFVSSSSRRASGHDDHGHGHGHGSGSAAEDSDAYTTESFFTSGWRNTFILLTASILIYPYLPSPSSSPASPSLDPEAFKQTAKDSSMPYVTRMLAGITPEAKVWTERNDRHLELSKENAETRLLFQEAERPKVWRMRYPSSFEQASPHNVPVGSQTDLSGLQVRAE</sequence>
<reference evidence="2 3" key="1">
    <citation type="journal article" date="2024" name="bioRxiv">
        <title>Comparative genomics of Cryptococcus and Kwoniella reveals pathogenesis evolution and contrasting karyotype dynamics via intercentromeric recombination or chromosome fusion.</title>
        <authorList>
            <person name="Coelho M.A."/>
            <person name="David-Palma M."/>
            <person name="Shea T."/>
            <person name="Bowers K."/>
            <person name="McGinley-Smith S."/>
            <person name="Mohammad A.W."/>
            <person name="Gnirke A."/>
            <person name="Yurkov A.M."/>
            <person name="Nowrousian M."/>
            <person name="Sun S."/>
            <person name="Cuomo C.A."/>
            <person name="Heitman J."/>
        </authorList>
    </citation>
    <scope>NUCLEOTIDE SEQUENCE [LARGE SCALE GENOMIC DNA]</scope>
    <source>
        <strain evidence="2 3">CBS 13917</strain>
    </source>
</reference>
<name>A0AAW0YXD2_9TREE</name>
<dbReference type="InterPro" id="IPR034444">
    <property type="entry name" value="Nuo17.8"/>
</dbReference>
<comment type="caution">
    <text evidence="2">The sequence shown here is derived from an EMBL/GenBank/DDBJ whole genome shotgun (WGS) entry which is preliminary data.</text>
</comment>
<evidence type="ECO:0000313" key="2">
    <source>
        <dbReference type="EMBL" id="KAK8850749.1"/>
    </source>
</evidence>
<evidence type="ECO:0000313" key="3">
    <source>
        <dbReference type="Proteomes" id="UP001388673"/>
    </source>
</evidence>
<proteinExistence type="predicted"/>
<feature type="region of interest" description="Disordered" evidence="1">
    <location>
        <begin position="170"/>
        <end position="193"/>
    </location>
</feature>